<dbReference type="InterPro" id="IPR005509">
    <property type="entry name" value="AfsA_hotdog_dom"/>
</dbReference>
<keyword evidence="3" id="KW-1185">Reference proteome</keyword>
<reference evidence="2 3" key="1">
    <citation type="submission" date="2024-10" db="EMBL/GenBank/DDBJ databases">
        <title>The Natural Products Discovery Center: Release of the First 8490 Sequenced Strains for Exploring Actinobacteria Biosynthetic Diversity.</title>
        <authorList>
            <person name="Kalkreuter E."/>
            <person name="Kautsar S.A."/>
            <person name="Yang D."/>
            <person name="Bader C.D."/>
            <person name="Teijaro C.N."/>
            <person name="Fluegel L."/>
            <person name="Davis C.M."/>
            <person name="Simpson J.R."/>
            <person name="Lauterbach L."/>
            <person name="Steele A.D."/>
            <person name="Gui C."/>
            <person name="Meng S."/>
            <person name="Li G."/>
            <person name="Viehrig K."/>
            <person name="Ye F."/>
            <person name="Su P."/>
            <person name="Kiefer A.F."/>
            <person name="Nichols A."/>
            <person name="Cepeda A.J."/>
            <person name="Yan W."/>
            <person name="Fan B."/>
            <person name="Jiang Y."/>
            <person name="Adhikari A."/>
            <person name="Zheng C.-J."/>
            <person name="Schuster L."/>
            <person name="Cowan T.M."/>
            <person name="Smanski M.J."/>
            <person name="Chevrette M.G."/>
            <person name="De Carvalho L.P.S."/>
            <person name="Shen B."/>
        </authorList>
    </citation>
    <scope>NUCLEOTIDE SEQUENCE [LARGE SCALE GENOMIC DNA]</scope>
    <source>
        <strain evidence="2 3">NPDC053399</strain>
    </source>
</reference>
<accession>A0ABW8BYM5</accession>
<dbReference type="Pfam" id="PF03756">
    <property type="entry name" value="AfsA"/>
    <property type="match status" value="2"/>
</dbReference>
<protein>
    <submittedName>
        <fullName evidence="2">AfsA-related hotdog domain-containing protein</fullName>
    </submittedName>
</protein>
<feature type="domain" description="A-factor biosynthesis hotdog" evidence="1">
    <location>
        <begin position="36"/>
        <end position="158"/>
    </location>
</feature>
<evidence type="ECO:0000259" key="1">
    <source>
        <dbReference type="Pfam" id="PF03756"/>
    </source>
</evidence>
<gene>
    <name evidence="2" type="ORF">ACIGXA_02030</name>
</gene>
<dbReference type="Proteomes" id="UP001614394">
    <property type="component" value="Unassembled WGS sequence"/>
</dbReference>
<feature type="domain" description="A-factor biosynthesis hotdog" evidence="1">
    <location>
        <begin position="202"/>
        <end position="329"/>
    </location>
</feature>
<comment type="caution">
    <text evidence="2">The sequence shown here is derived from an EMBL/GenBank/DDBJ whole genome shotgun (WGS) entry which is preliminary data.</text>
</comment>
<name>A0ABW8BYM5_9ACTN</name>
<dbReference type="RefSeq" id="WP_399643572.1">
    <property type="nucleotide sequence ID" value="NZ_JBITYG010000001.1"/>
</dbReference>
<organism evidence="2 3">
    <name type="scientific">Streptomyces fildesensis</name>
    <dbReference type="NCBI Taxonomy" id="375757"/>
    <lineage>
        <taxon>Bacteria</taxon>
        <taxon>Bacillati</taxon>
        <taxon>Actinomycetota</taxon>
        <taxon>Actinomycetes</taxon>
        <taxon>Kitasatosporales</taxon>
        <taxon>Streptomycetaceae</taxon>
        <taxon>Streptomyces</taxon>
    </lineage>
</organism>
<dbReference type="EMBL" id="JBITYG010000001">
    <property type="protein sequence ID" value="MFI9099274.1"/>
    <property type="molecule type" value="Genomic_DNA"/>
</dbReference>
<proteinExistence type="predicted"/>
<sequence>MTVESAATAELALGNGTRHLIHCPPSWDHYLLDAPSVGEEHFVLAGELPRTHPLFNDGPGHFHDAQIVTETIREIGEFVGHRYFGVPQDRPGLFYGFNLRLTELRAWRTDWADATDSGTARMTTGITAKPANAMNGVPRGLDFHIDVKINDMPCCTGTAGLVFLMPQLHRNHLAHNRQALRAAPELDDAPDGALRPVDPAEVGRSAVSNVVVSEPSESSRGRLTTWVLTDNPNPVFAPEGGHLSGTHLLESVRQTSLLAAGRAFGLAPARSTLASSEVHFRSYAEPGLPLRCTAVPGALGRDEYGRPAVPVTLTVTQRRRAVAEARTTVVQDF</sequence>
<evidence type="ECO:0000313" key="2">
    <source>
        <dbReference type="EMBL" id="MFI9099274.1"/>
    </source>
</evidence>
<evidence type="ECO:0000313" key="3">
    <source>
        <dbReference type="Proteomes" id="UP001614394"/>
    </source>
</evidence>